<keyword evidence="6 8" id="KW-0472">Membrane</keyword>
<comment type="similarity">
    <text evidence="2">Belongs to the SLC43A transporter (TC 2.A.1.44) family.</text>
</comment>
<reference evidence="9 10" key="1">
    <citation type="submission" date="2016-12" db="EMBL/GenBank/DDBJ databases">
        <title>The genomes of Aspergillus section Nigri reveals drivers in fungal speciation.</title>
        <authorList>
            <consortium name="DOE Joint Genome Institute"/>
            <person name="Vesth T.C."/>
            <person name="Nybo J."/>
            <person name="Theobald S."/>
            <person name="Brandl J."/>
            <person name="Frisvad J.C."/>
            <person name="Nielsen K.F."/>
            <person name="Lyhne E.K."/>
            <person name="Kogle M.E."/>
            <person name="Kuo A."/>
            <person name="Riley R."/>
            <person name="Clum A."/>
            <person name="Nolan M."/>
            <person name="Lipzen A."/>
            <person name="Salamov A."/>
            <person name="Henrissat B."/>
            <person name="Wiebenga A."/>
            <person name="De Vries R.P."/>
            <person name="Grigoriev I.V."/>
            <person name="Mortensen U.H."/>
            <person name="Andersen M.R."/>
            <person name="Baker S.E."/>
        </authorList>
    </citation>
    <scope>NUCLEOTIDE SEQUENCE [LARGE SCALE GENOMIC DNA]</scope>
    <source>
        <strain evidence="9 10">IBT 23096</strain>
    </source>
</reference>
<protein>
    <recommendedName>
        <fullName evidence="11">MFS transporter Fmp42</fullName>
    </recommendedName>
</protein>
<keyword evidence="3" id="KW-0813">Transport</keyword>
<evidence type="ECO:0000256" key="2">
    <source>
        <dbReference type="ARBA" id="ARBA00006595"/>
    </source>
</evidence>
<feature type="transmembrane region" description="Helical" evidence="8">
    <location>
        <begin position="522"/>
        <end position="540"/>
    </location>
</feature>
<proteinExistence type="inferred from homology"/>
<dbReference type="Gene3D" id="1.20.1250.20">
    <property type="entry name" value="MFS general substrate transporter like domains"/>
    <property type="match status" value="1"/>
</dbReference>
<evidence type="ECO:0000256" key="3">
    <source>
        <dbReference type="ARBA" id="ARBA00022448"/>
    </source>
</evidence>
<sequence length="697" mass="76532">MSLNRLSYLESWVQNPASFRRRPREQSPGDESDDDDLAYHDLPDASLSSSFPSTYSHHSFRHRLNFNPYAGPGWNEPAVDEANADRISVRREALDLPAQDQEDQPQRAPLVPEAKPQEWEGLETTGAFEVGRTRRILQVCIAVLYCFFSAGIVFGFAAIKPVFIKEGVYRDQCSPDELDEGQAVCYGQEIRLNLMFTIAAVVTNVSALPVGTILDSYGPRVCGILGCAFLVIGSLLLSLAPALPFDAYIPGYLALSLGGPFMFISSFQLSNTFSTRSGLILSSLTGAFDASSALFLIFRLMNEASDGSFTSQKFFLAYLIVPLFILAVQLTIMPATSYKTAGELVQQATIHISAELNDRVDAGIQDANEGERQRNDRRVRRRSIVSKIQDLLTDGGDDASAIPDPVLGTNHDDANGLPPARQQQQQQGETHTAGGVWGAMHGRSAFEQIRSPWFVLITLFTVLQMLRINYFVASLRSQYEYLFGSHDAARRLNESFDFLLPIGGLLSIPFIGTIIDTASTPFVLLVLATTATIIGILGCIPDSLQAGYSHIVLFVIYRPFYYTLVSDYAAKVFGFQTFGKVYGLIICLAGLGNFAQAGLDALTFKTFHRNPIPVNTVLTALTFLIGSALVLFVWWKARTMALSPGGPVTGLEQHADLENGVLPNGITARDWEQEPLLNRRISPANHHGEMPSYGTTN</sequence>
<feature type="transmembrane region" description="Helical" evidence="8">
    <location>
        <begin position="136"/>
        <end position="159"/>
    </location>
</feature>
<feature type="transmembrane region" description="Helical" evidence="8">
    <location>
        <begin position="314"/>
        <end position="332"/>
    </location>
</feature>
<feature type="region of interest" description="Disordered" evidence="7">
    <location>
        <begin position="17"/>
        <end position="43"/>
    </location>
</feature>
<name>A0A2I2GF87_9EURO</name>
<feature type="transmembrane region" description="Helical" evidence="8">
    <location>
        <begin position="498"/>
        <end position="515"/>
    </location>
</feature>
<feature type="transmembrane region" description="Helical" evidence="8">
    <location>
        <begin position="221"/>
        <end position="243"/>
    </location>
</feature>
<feature type="transmembrane region" description="Helical" evidence="8">
    <location>
        <begin position="617"/>
        <end position="635"/>
    </location>
</feature>
<dbReference type="RefSeq" id="XP_024706844.1">
    <property type="nucleotide sequence ID" value="XM_024845348.1"/>
</dbReference>
<feature type="transmembrane region" description="Helical" evidence="8">
    <location>
        <begin position="194"/>
        <end position="214"/>
    </location>
</feature>
<gene>
    <name evidence="9" type="ORF">P170DRAFT_376073</name>
</gene>
<organism evidence="9 10">
    <name type="scientific">Aspergillus steynii IBT 23096</name>
    <dbReference type="NCBI Taxonomy" id="1392250"/>
    <lineage>
        <taxon>Eukaryota</taxon>
        <taxon>Fungi</taxon>
        <taxon>Dikarya</taxon>
        <taxon>Ascomycota</taxon>
        <taxon>Pezizomycotina</taxon>
        <taxon>Eurotiomycetes</taxon>
        <taxon>Eurotiomycetidae</taxon>
        <taxon>Eurotiales</taxon>
        <taxon>Aspergillaceae</taxon>
        <taxon>Aspergillus</taxon>
        <taxon>Aspergillus subgen. Circumdati</taxon>
    </lineage>
</organism>
<feature type="transmembrane region" description="Helical" evidence="8">
    <location>
        <begin position="577"/>
        <end position="597"/>
    </location>
</feature>
<evidence type="ECO:0000256" key="8">
    <source>
        <dbReference type="SAM" id="Phobius"/>
    </source>
</evidence>
<dbReference type="OrthoDB" id="330047at2759"/>
<dbReference type="GeneID" id="36553048"/>
<dbReference type="PANTHER" id="PTHR20772">
    <property type="entry name" value="PROTEIN FMP42"/>
    <property type="match status" value="1"/>
</dbReference>
<dbReference type="AlphaFoldDB" id="A0A2I2GF87"/>
<keyword evidence="4 8" id="KW-0812">Transmembrane</keyword>
<comment type="caution">
    <text evidence="9">The sequence shown here is derived from an EMBL/GenBank/DDBJ whole genome shotgun (WGS) entry which is preliminary data.</text>
</comment>
<evidence type="ECO:0000256" key="7">
    <source>
        <dbReference type="SAM" id="MobiDB-lite"/>
    </source>
</evidence>
<feature type="region of interest" description="Disordered" evidence="7">
    <location>
        <begin position="395"/>
        <end position="434"/>
    </location>
</feature>
<dbReference type="PANTHER" id="PTHR20772:SF2">
    <property type="entry name" value="PROTEIN FMP42"/>
    <property type="match status" value="1"/>
</dbReference>
<dbReference type="InterPro" id="IPR052599">
    <property type="entry name" value="SLC43A_AATransporter"/>
</dbReference>
<evidence type="ECO:0000313" key="10">
    <source>
        <dbReference type="Proteomes" id="UP000234275"/>
    </source>
</evidence>
<evidence type="ECO:0000256" key="5">
    <source>
        <dbReference type="ARBA" id="ARBA00022989"/>
    </source>
</evidence>
<evidence type="ECO:0000256" key="6">
    <source>
        <dbReference type="ARBA" id="ARBA00023136"/>
    </source>
</evidence>
<dbReference type="STRING" id="1392250.A0A2I2GF87"/>
<feature type="region of interest" description="Disordered" evidence="7">
    <location>
        <begin position="678"/>
        <end position="697"/>
    </location>
</feature>
<dbReference type="InterPro" id="IPR036259">
    <property type="entry name" value="MFS_trans_sf"/>
</dbReference>
<dbReference type="GO" id="GO:0000329">
    <property type="term" value="C:fungal-type vacuole membrane"/>
    <property type="evidence" value="ECO:0007669"/>
    <property type="project" value="TreeGrafter"/>
</dbReference>
<dbReference type="EMBL" id="MSFO01000002">
    <property type="protein sequence ID" value="PLB51542.1"/>
    <property type="molecule type" value="Genomic_DNA"/>
</dbReference>
<keyword evidence="5 8" id="KW-1133">Transmembrane helix</keyword>
<feature type="non-terminal residue" evidence="9">
    <location>
        <position position="697"/>
    </location>
</feature>
<feature type="transmembrane region" description="Helical" evidence="8">
    <location>
        <begin position="279"/>
        <end position="302"/>
    </location>
</feature>
<keyword evidence="10" id="KW-1185">Reference proteome</keyword>
<dbReference type="Proteomes" id="UP000234275">
    <property type="component" value="Unassembled WGS sequence"/>
</dbReference>
<feature type="transmembrane region" description="Helical" evidence="8">
    <location>
        <begin position="249"/>
        <end position="267"/>
    </location>
</feature>
<evidence type="ECO:0000256" key="1">
    <source>
        <dbReference type="ARBA" id="ARBA00004141"/>
    </source>
</evidence>
<comment type="subcellular location">
    <subcellularLocation>
        <location evidence="1">Membrane</location>
        <topology evidence="1">Multi-pass membrane protein</topology>
    </subcellularLocation>
</comment>
<evidence type="ECO:0000313" key="9">
    <source>
        <dbReference type="EMBL" id="PLB51542.1"/>
    </source>
</evidence>
<dbReference type="VEuPathDB" id="FungiDB:P170DRAFT_376073"/>
<feature type="transmembrane region" description="Helical" evidence="8">
    <location>
        <begin position="546"/>
        <end position="565"/>
    </location>
</feature>
<accession>A0A2I2GF87</accession>
<feature type="transmembrane region" description="Helical" evidence="8">
    <location>
        <begin position="453"/>
        <end position="473"/>
    </location>
</feature>
<evidence type="ECO:0008006" key="11">
    <source>
        <dbReference type="Google" id="ProtNLM"/>
    </source>
</evidence>
<evidence type="ECO:0000256" key="4">
    <source>
        <dbReference type="ARBA" id="ARBA00022692"/>
    </source>
</evidence>
<dbReference type="SUPFAM" id="SSF103473">
    <property type="entry name" value="MFS general substrate transporter"/>
    <property type="match status" value="1"/>
</dbReference>